<feature type="transmembrane region" description="Helical" evidence="1">
    <location>
        <begin position="104"/>
        <end position="126"/>
    </location>
</feature>
<dbReference type="RefSeq" id="WP_311363414.1">
    <property type="nucleotide sequence ID" value="NZ_JAVRIC010000001.1"/>
</dbReference>
<evidence type="ECO:0000313" key="3">
    <source>
        <dbReference type="Proteomes" id="UP001254608"/>
    </source>
</evidence>
<comment type="caution">
    <text evidence="2">The sequence shown here is derived from an EMBL/GenBank/DDBJ whole genome shotgun (WGS) entry which is preliminary data.</text>
</comment>
<reference evidence="2 3" key="1">
    <citation type="submission" date="2023-09" db="EMBL/GenBank/DDBJ databases">
        <authorList>
            <person name="Rey-Velasco X."/>
        </authorList>
    </citation>
    <scope>NUCLEOTIDE SEQUENCE [LARGE SCALE GENOMIC DNA]</scope>
    <source>
        <strain evidence="2 3">W345</strain>
    </source>
</reference>
<evidence type="ECO:0000256" key="1">
    <source>
        <dbReference type="SAM" id="Phobius"/>
    </source>
</evidence>
<protein>
    <submittedName>
        <fullName evidence="2">Uncharacterized protein</fullName>
    </submittedName>
</protein>
<organism evidence="2 3">
    <name type="scientific">Banduia mediterranea</name>
    <dbReference type="NCBI Taxonomy" id="3075609"/>
    <lineage>
        <taxon>Bacteria</taxon>
        <taxon>Pseudomonadati</taxon>
        <taxon>Pseudomonadota</taxon>
        <taxon>Gammaproteobacteria</taxon>
        <taxon>Nevskiales</taxon>
        <taxon>Algiphilaceae</taxon>
        <taxon>Banduia</taxon>
    </lineage>
</organism>
<accession>A0ABU2WDS0</accession>
<sequence length="134" mass="14479">MSTPANESYGLLSDDDDVLLFKDIPESACRHLPRNFLIHLVALGAIRTGDLLASPKLVLSWLLHAAGVPAAFSAWLVPIRESDSMAPQILVAHWIRKAPRRMNYWVFGGLVQALALLGIWAAVAGLPPLAAGFS</sequence>
<keyword evidence="1" id="KW-1133">Transmembrane helix</keyword>
<evidence type="ECO:0000313" key="2">
    <source>
        <dbReference type="EMBL" id="MDT0496023.1"/>
    </source>
</evidence>
<name>A0ABU2WDS0_9GAMM</name>
<gene>
    <name evidence="2" type="ORF">RM530_01400</name>
</gene>
<keyword evidence="3" id="KW-1185">Reference proteome</keyword>
<dbReference type="EMBL" id="JAVRIC010000001">
    <property type="protein sequence ID" value="MDT0496023.1"/>
    <property type="molecule type" value="Genomic_DNA"/>
</dbReference>
<proteinExistence type="predicted"/>
<keyword evidence="1" id="KW-0812">Transmembrane</keyword>
<feature type="transmembrane region" description="Helical" evidence="1">
    <location>
        <begin position="58"/>
        <end position="77"/>
    </location>
</feature>
<dbReference type="Proteomes" id="UP001254608">
    <property type="component" value="Unassembled WGS sequence"/>
</dbReference>
<keyword evidence="1" id="KW-0472">Membrane</keyword>